<evidence type="ECO:0000259" key="2">
    <source>
        <dbReference type="Pfam" id="PF00534"/>
    </source>
</evidence>
<reference evidence="4" key="1">
    <citation type="submission" date="2017-06" db="EMBL/GenBank/DDBJ databases">
        <authorList>
            <person name="Cremers G."/>
        </authorList>
    </citation>
    <scope>NUCLEOTIDE SEQUENCE [LARGE SCALE GENOMIC DNA]</scope>
</reference>
<dbReference type="Gene3D" id="3.40.50.2000">
    <property type="entry name" value="Glycogen Phosphorylase B"/>
    <property type="match status" value="2"/>
</dbReference>
<accession>A0A284VP86</accession>
<dbReference type="EMBL" id="FZMP01000146">
    <property type="protein sequence ID" value="SNQ61100.1"/>
    <property type="molecule type" value="Genomic_DNA"/>
</dbReference>
<dbReference type="PANTHER" id="PTHR46401">
    <property type="entry name" value="GLYCOSYLTRANSFERASE WBBK-RELATED"/>
    <property type="match status" value="1"/>
</dbReference>
<organism evidence="3 4">
    <name type="scientific">Candidatus Methanoperedens nitratireducens</name>
    <dbReference type="NCBI Taxonomy" id="1392998"/>
    <lineage>
        <taxon>Archaea</taxon>
        <taxon>Methanobacteriati</taxon>
        <taxon>Methanobacteriota</taxon>
        <taxon>Stenosarchaea group</taxon>
        <taxon>Methanomicrobia</taxon>
        <taxon>Methanosarcinales</taxon>
        <taxon>ANME-2 cluster</taxon>
        <taxon>Candidatus Methanoperedentaceae</taxon>
        <taxon>Candidatus Methanoperedens</taxon>
    </lineage>
</organism>
<dbReference type="RefSeq" id="WP_096205725.1">
    <property type="nucleotide sequence ID" value="NZ_FZMP01000146.1"/>
</dbReference>
<dbReference type="SUPFAM" id="SSF53756">
    <property type="entry name" value="UDP-Glycosyltransferase/glycogen phosphorylase"/>
    <property type="match status" value="1"/>
</dbReference>
<dbReference type="GO" id="GO:0016757">
    <property type="term" value="F:glycosyltransferase activity"/>
    <property type="evidence" value="ECO:0007669"/>
    <property type="project" value="InterPro"/>
</dbReference>
<dbReference type="OrthoDB" id="132546at2157"/>
<dbReference type="Proteomes" id="UP000218615">
    <property type="component" value="Unassembled WGS sequence"/>
</dbReference>
<dbReference type="PANTHER" id="PTHR46401:SF2">
    <property type="entry name" value="GLYCOSYLTRANSFERASE WBBK-RELATED"/>
    <property type="match status" value="1"/>
</dbReference>
<keyword evidence="4" id="KW-1185">Reference proteome</keyword>
<dbReference type="AlphaFoldDB" id="A0A284VP86"/>
<dbReference type="InterPro" id="IPR001296">
    <property type="entry name" value="Glyco_trans_1"/>
</dbReference>
<evidence type="ECO:0000256" key="1">
    <source>
        <dbReference type="ARBA" id="ARBA00022679"/>
    </source>
</evidence>
<dbReference type="Pfam" id="PF00534">
    <property type="entry name" value="Glycos_transf_1"/>
    <property type="match status" value="1"/>
</dbReference>
<protein>
    <submittedName>
        <fullName evidence="3">Glycosyl transferase, group 1</fullName>
    </submittedName>
</protein>
<keyword evidence="1 3" id="KW-0808">Transferase</keyword>
<gene>
    <name evidence="3" type="ORF">MNV_230021</name>
</gene>
<sequence length="332" mass="37513">MNKRIKVLFVRPYKPSFIQKDLELLKKHFDVKKVDFVLSRKNLKDTLMSPFKMVAGVIWADVTFSWFAGYHAFCAVRLSKILRKKSIVVVGGYEVAEVPEIGYGVMLNPRSASRVKYVLDNANKVLAVSEFNKKEILKHTDSKNVELVYNGVDCDKFKPEGEKEDLVITVGNLTKNTCRLKGIDTFVKASLALPELRFVVVGNYDVDIRNHLKQIAPNVEFTGALSHEEVVSWLKKAKVYCQLSYRESFGMALAESMCCECVPVVTNNSALLEVVKDTGFYVPYGNMEATADAIKEALKSGKGKEARERIIKMFPIELREKELIDIINISLN</sequence>
<dbReference type="CDD" id="cd03801">
    <property type="entry name" value="GT4_PimA-like"/>
    <property type="match status" value="1"/>
</dbReference>
<evidence type="ECO:0000313" key="3">
    <source>
        <dbReference type="EMBL" id="SNQ61100.1"/>
    </source>
</evidence>
<feature type="domain" description="Glycosyl transferase family 1" evidence="2">
    <location>
        <begin position="158"/>
        <end position="312"/>
    </location>
</feature>
<proteinExistence type="predicted"/>
<name>A0A284VP86_9EURY</name>
<evidence type="ECO:0000313" key="4">
    <source>
        <dbReference type="Proteomes" id="UP000218615"/>
    </source>
</evidence>